<dbReference type="PANTHER" id="PTHR43685:SF2">
    <property type="entry name" value="GLYCOSYLTRANSFERASE 2-LIKE DOMAIN-CONTAINING PROTEIN"/>
    <property type="match status" value="1"/>
</dbReference>
<dbReference type="InterPro" id="IPR001173">
    <property type="entry name" value="Glyco_trans_2-like"/>
</dbReference>
<dbReference type="CDD" id="cd00761">
    <property type="entry name" value="Glyco_tranf_GTA_type"/>
    <property type="match status" value="1"/>
</dbReference>
<evidence type="ECO:0000313" key="2">
    <source>
        <dbReference type="EMBL" id="TKA96627.1"/>
    </source>
</evidence>
<evidence type="ECO:0000313" key="3">
    <source>
        <dbReference type="Proteomes" id="UP000306340"/>
    </source>
</evidence>
<gene>
    <name evidence="2" type="ORF">FAZ78_10500</name>
</gene>
<dbReference type="Pfam" id="PF00535">
    <property type="entry name" value="Glycos_transf_2"/>
    <property type="match status" value="1"/>
</dbReference>
<dbReference type="Proteomes" id="UP000306340">
    <property type="component" value="Unassembled WGS sequence"/>
</dbReference>
<dbReference type="PANTHER" id="PTHR43685">
    <property type="entry name" value="GLYCOSYLTRANSFERASE"/>
    <property type="match status" value="1"/>
</dbReference>
<proteinExistence type="predicted"/>
<dbReference type="Gene3D" id="3.90.550.10">
    <property type="entry name" value="Spore Coat Polysaccharide Biosynthesis Protein SpsA, Chain A"/>
    <property type="match status" value="1"/>
</dbReference>
<organism evidence="2 3">
    <name type="scientific">Cereibacter changlensis</name>
    <dbReference type="NCBI Taxonomy" id="402884"/>
    <lineage>
        <taxon>Bacteria</taxon>
        <taxon>Pseudomonadati</taxon>
        <taxon>Pseudomonadota</taxon>
        <taxon>Alphaproteobacteria</taxon>
        <taxon>Rhodobacterales</taxon>
        <taxon>Paracoccaceae</taxon>
        <taxon>Cereibacter</taxon>
    </lineage>
</organism>
<dbReference type="InterPro" id="IPR029044">
    <property type="entry name" value="Nucleotide-diphossugar_trans"/>
</dbReference>
<reference evidence="2 3" key="1">
    <citation type="submission" date="2019-04" db="EMBL/GenBank/DDBJ databases">
        <title>Crypto-aerobic microbial life in anoxic (sulfidic) marine sediments.</title>
        <authorList>
            <person name="Bhattacharya S."/>
            <person name="Roy C."/>
            <person name="Mondal N."/>
            <person name="Sarkar J."/>
            <person name="Mandal S."/>
            <person name="Rameez M.J."/>
            <person name="Ghosh W."/>
        </authorList>
    </citation>
    <scope>NUCLEOTIDE SEQUENCE [LARGE SCALE GENOMIC DNA]</scope>
    <source>
        <strain evidence="2 3">SBBC</strain>
    </source>
</reference>
<keyword evidence="2" id="KW-0808">Transferase</keyword>
<accession>A0A4V5NLY0</accession>
<dbReference type="AlphaFoldDB" id="A0A4V5NLY0"/>
<dbReference type="GO" id="GO:0016740">
    <property type="term" value="F:transferase activity"/>
    <property type="evidence" value="ECO:0007669"/>
    <property type="project" value="UniProtKB-KW"/>
</dbReference>
<comment type="caution">
    <text evidence="2">The sequence shown here is derived from an EMBL/GenBank/DDBJ whole genome shotgun (WGS) entry which is preliminary data.</text>
</comment>
<evidence type="ECO:0000259" key="1">
    <source>
        <dbReference type="Pfam" id="PF00535"/>
    </source>
</evidence>
<dbReference type="InterPro" id="IPR050834">
    <property type="entry name" value="Glycosyltransf_2"/>
</dbReference>
<feature type="domain" description="Glycosyltransferase 2-like" evidence="1">
    <location>
        <begin position="70"/>
        <end position="196"/>
    </location>
</feature>
<dbReference type="EMBL" id="SWAU01000084">
    <property type="protein sequence ID" value="TKA96627.1"/>
    <property type="molecule type" value="Genomic_DNA"/>
</dbReference>
<protein>
    <submittedName>
        <fullName evidence="2">Glycosyltransferase family 2 protein</fullName>
    </submittedName>
</protein>
<dbReference type="SUPFAM" id="SSF53448">
    <property type="entry name" value="Nucleotide-diphospho-sugar transferases"/>
    <property type="match status" value="1"/>
</dbReference>
<name>A0A4V5NLY0_9RHOB</name>
<sequence length="386" mass="42786">MSPVDRVLIQKCIVLLRFALRLRKAAISSGGRSLFPASVFAPSPAGRRQPGSPLRPDLSGDLKEKPMFISVIMCTRNRAEQLRRVLLTAVAMKKPDVEWEFLLIDNGSTDNTAEVVASVAGLLPIRHILEPEAGLSHARNRGVAEARGEYICWTDDDVMIDPNWLLAYAEAFRRYPEAAVFGGQIVPVLEGPAPRWFEQNYDKLASLMAKRDLGAKPIRLTKVGDHLPYGANFAVRTAEQKQWRYDPNLGVSPGQKRLGEEVAVMGGILDGGATGIWVPGAMVRHLIPKARLSLGYVGIYHRSAGETWAYLSSLESGGTAMGEPAPRGGRRLSGVPLWVWRKAAVHFCLYLATSVTRPSSQWLRHWIEFNHFRGAIEFWRRDNVAG</sequence>